<evidence type="ECO:0000313" key="3">
    <source>
        <dbReference type="EMBL" id="KAG0590166.1"/>
    </source>
</evidence>
<dbReference type="EMBL" id="CM026421">
    <property type="protein sequence ID" value="KAG0590166.1"/>
    <property type="molecule type" value="Genomic_DNA"/>
</dbReference>
<dbReference type="InterPro" id="IPR052559">
    <property type="entry name" value="V-haloperoxidase"/>
</dbReference>
<dbReference type="InterPro" id="IPR055161">
    <property type="entry name" value="NapH1-like_2nd"/>
</dbReference>
<dbReference type="Pfam" id="PF22778">
    <property type="entry name" value="VCPO_2nd"/>
    <property type="match status" value="1"/>
</dbReference>
<name>A0A8T0J4U8_CERPU</name>
<protein>
    <recommendedName>
        <fullName evidence="2">Vanadium-dependent haloperoxidase NapH1-like second helical-bundle domain-containing protein</fullName>
    </recommendedName>
</protein>
<reference evidence="3" key="1">
    <citation type="submission" date="2020-06" db="EMBL/GenBank/DDBJ databases">
        <title>WGS assembly of Ceratodon purpureus strain R40.</title>
        <authorList>
            <person name="Carey S.B."/>
            <person name="Jenkins J."/>
            <person name="Shu S."/>
            <person name="Lovell J.T."/>
            <person name="Sreedasyam A."/>
            <person name="Maumus F."/>
            <person name="Tiley G.P."/>
            <person name="Fernandez-Pozo N."/>
            <person name="Barry K."/>
            <person name="Chen C."/>
            <person name="Wang M."/>
            <person name="Lipzen A."/>
            <person name="Daum C."/>
            <person name="Saski C.A."/>
            <person name="Payton A.C."/>
            <person name="Mcbreen J.C."/>
            <person name="Conrad R.E."/>
            <person name="Kollar L.M."/>
            <person name="Olsson S."/>
            <person name="Huttunen S."/>
            <person name="Landis J.B."/>
            <person name="Wickett N.J."/>
            <person name="Johnson M.G."/>
            <person name="Rensing S.A."/>
            <person name="Grimwood J."/>
            <person name="Schmutz J."/>
            <person name="Mcdaniel S.F."/>
        </authorList>
    </citation>
    <scope>NUCLEOTIDE SEQUENCE</scope>
    <source>
        <strain evidence="3">R40</strain>
    </source>
</reference>
<dbReference type="Proteomes" id="UP000822688">
    <property type="component" value="Chromosome 1"/>
</dbReference>
<gene>
    <name evidence="3" type="ORF">KC19_1G077500</name>
</gene>
<dbReference type="InterPro" id="IPR036938">
    <property type="entry name" value="PAP2/HPO_sf"/>
</dbReference>
<feature type="chain" id="PRO_5035736092" description="Vanadium-dependent haloperoxidase NapH1-like second helical-bundle domain-containing protein" evidence="1">
    <location>
        <begin position="27"/>
        <end position="470"/>
    </location>
</feature>
<feature type="domain" description="Vanadium-dependent haloperoxidase NapH1-like second helical-bundle" evidence="2">
    <location>
        <begin position="319"/>
        <end position="430"/>
    </location>
</feature>
<dbReference type="SUPFAM" id="SSF48317">
    <property type="entry name" value="Acid phosphatase/Vanadium-dependent haloperoxidase"/>
    <property type="match status" value="1"/>
</dbReference>
<dbReference type="Gene3D" id="1.10.606.20">
    <property type="match status" value="1"/>
</dbReference>
<dbReference type="OrthoDB" id="1876163at2759"/>
<proteinExistence type="predicted"/>
<keyword evidence="1" id="KW-0732">Signal</keyword>
<dbReference type="AlphaFoldDB" id="A0A8T0J4U8"/>
<sequence>MMGRSMICAAVLVLMLVPAPVPVIAAVDNVAFQWTDLLSTLMCSQFAAPLTAGIQQQLHLAQWHSLLALRGIGGGTTEEAVVAYASWKILGHYFSFAQVLDLQIGPLLDTQLREAQVTLPQQILAQRIGETVAMSMIARRGTTSSEFTLGAVKRALKAAARPPPTGVFRFFDDSPAGQDAATFFFSVMTLWRPFVIPDPVVFVETYLANLRPPKIPSKEWDDNWEGLKNIGRLDWPGRTAEMNLTANLIGCPRVNNNKCHFEQQATAAAQSALPNGTSLYDSVLLLAKISVTQYDAGIAQSILKYGFWFWRPSQAYQEGDSKHAPIPNWTPFLPTPLEPEWPSGTVTFVSAGARPLQTFIGSGKKVSFTIEGGGTFDCEGFVGDPVPTRSYPSLEAFVKEAQLSRMYAGAHFQDAVNDGVVVGNTVADYVESHWGQVTPSGTLPDLAFLNVMFTVPNKTGDFTPRSLDVK</sequence>
<organism evidence="3 4">
    <name type="scientific">Ceratodon purpureus</name>
    <name type="common">Fire moss</name>
    <name type="synonym">Dicranum purpureum</name>
    <dbReference type="NCBI Taxonomy" id="3225"/>
    <lineage>
        <taxon>Eukaryota</taxon>
        <taxon>Viridiplantae</taxon>
        <taxon>Streptophyta</taxon>
        <taxon>Embryophyta</taxon>
        <taxon>Bryophyta</taxon>
        <taxon>Bryophytina</taxon>
        <taxon>Bryopsida</taxon>
        <taxon>Dicranidae</taxon>
        <taxon>Pseudoditrichales</taxon>
        <taxon>Ditrichaceae</taxon>
        <taxon>Ceratodon</taxon>
    </lineage>
</organism>
<accession>A0A8T0J4U8</accession>
<feature type="signal peptide" evidence="1">
    <location>
        <begin position="1"/>
        <end position="26"/>
    </location>
</feature>
<dbReference type="PANTHER" id="PTHR34599">
    <property type="entry name" value="PEROXIDASE-RELATED"/>
    <property type="match status" value="1"/>
</dbReference>
<keyword evidence="4" id="KW-1185">Reference proteome</keyword>
<evidence type="ECO:0000256" key="1">
    <source>
        <dbReference type="SAM" id="SignalP"/>
    </source>
</evidence>
<evidence type="ECO:0000259" key="2">
    <source>
        <dbReference type="Pfam" id="PF22778"/>
    </source>
</evidence>
<dbReference type="PANTHER" id="PTHR34599:SF1">
    <property type="entry name" value="PHOSPHATIDIC ACID PHOSPHATASE TYPE 2_HALOPEROXIDASE DOMAIN-CONTAINING PROTEIN"/>
    <property type="match status" value="1"/>
</dbReference>
<evidence type="ECO:0000313" key="4">
    <source>
        <dbReference type="Proteomes" id="UP000822688"/>
    </source>
</evidence>
<comment type="caution">
    <text evidence="3">The sequence shown here is derived from an EMBL/GenBank/DDBJ whole genome shotgun (WGS) entry which is preliminary data.</text>
</comment>